<keyword evidence="5" id="KW-0539">Nucleus</keyword>
<protein>
    <submittedName>
        <fullName evidence="7">NAC domain-containing protein</fullName>
    </submittedName>
</protein>
<dbReference type="GO" id="GO:0006355">
    <property type="term" value="P:regulation of DNA-templated transcription"/>
    <property type="evidence" value="ECO:0007669"/>
    <property type="project" value="InterPro"/>
</dbReference>
<dbReference type="InterPro" id="IPR036093">
    <property type="entry name" value="NAC_dom_sf"/>
</dbReference>
<dbReference type="InterPro" id="IPR003441">
    <property type="entry name" value="NAC-dom"/>
</dbReference>
<dbReference type="GO" id="GO:0003677">
    <property type="term" value="F:DNA binding"/>
    <property type="evidence" value="ECO:0007669"/>
    <property type="project" value="UniProtKB-KW"/>
</dbReference>
<evidence type="ECO:0000256" key="4">
    <source>
        <dbReference type="ARBA" id="ARBA00023163"/>
    </source>
</evidence>
<accession>A0A2U1P783</accession>
<dbReference type="Gene3D" id="2.170.150.80">
    <property type="entry name" value="NAC domain"/>
    <property type="match status" value="1"/>
</dbReference>
<evidence type="ECO:0000313" key="8">
    <source>
        <dbReference type="Proteomes" id="UP000245207"/>
    </source>
</evidence>
<dbReference type="OrthoDB" id="1921961at2759"/>
<gene>
    <name evidence="7" type="ORF">CTI12_AA185740</name>
</gene>
<keyword evidence="2" id="KW-0805">Transcription regulation</keyword>
<evidence type="ECO:0000256" key="3">
    <source>
        <dbReference type="ARBA" id="ARBA00023125"/>
    </source>
</evidence>
<reference evidence="7 8" key="1">
    <citation type="journal article" date="2018" name="Mol. Plant">
        <title>The genome of Artemisia annua provides insight into the evolution of Asteraceae family and artemisinin biosynthesis.</title>
        <authorList>
            <person name="Shen Q."/>
            <person name="Zhang L."/>
            <person name="Liao Z."/>
            <person name="Wang S."/>
            <person name="Yan T."/>
            <person name="Shi P."/>
            <person name="Liu M."/>
            <person name="Fu X."/>
            <person name="Pan Q."/>
            <person name="Wang Y."/>
            <person name="Lv Z."/>
            <person name="Lu X."/>
            <person name="Zhang F."/>
            <person name="Jiang W."/>
            <person name="Ma Y."/>
            <person name="Chen M."/>
            <person name="Hao X."/>
            <person name="Li L."/>
            <person name="Tang Y."/>
            <person name="Lv G."/>
            <person name="Zhou Y."/>
            <person name="Sun X."/>
            <person name="Brodelius P.E."/>
            <person name="Rose J.K.C."/>
            <person name="Tang K."/>
        </authorList>
    </citation>
    <scope>NUCLEOTIDE SEQUENCE [LARGE SCALE GENOMIC DNA]</scope>
    <source>
        <strain evidence="8">cv. Huhao1</strain>
        <tissue evidence="7">Leaf</tissue>
    </source>
</reference>
<proteinExistence type="predicted"/>
<organism evidence="7 8">
    <name type="scientific">Artemisia annua</name>
    <name type="common">Sweet wormwood</name>
    <dbReference type="NCBI Taxonomy" id="35608"/>
    <lineage>
        <taxon>Eukaryota</taxon>
        <taxon>Viridiplantae</taxon>
        <taxon>Streptophyta</taxon>
        <taxon>Embryophyta</taxon>
        <taxon>Tracheophyta</taxon>
        <taxon>Spermatophyta</taxon>
        <taxon>Magnoliopsida</taxon>
        <taxon>eudicotyledons</taxon>
        <taxon>Gunneridae</taxon>
        <taxon>Pentapetalae</taxon>
        <taxon>asterids</taxon>
        <taxon>campanulids</taxon>
        <taxon>Asterales</taxon>
        <taxon>Asteraceae</taxon>
        <taxon>Asteroideae</taxon>
        <taxon>Anthemideae</taxon>
        <taxon>Artemisiinae</taxon>
        <taxon>Artemisia</taxon>
    </lineage>
</organism>
<evidence type="ECO:0000313" key="7">
    <source>
        <dbReference type="EMBL" id="PWA81608.1"/>
    </source>
</evidence>
<evidence type="ECO:0000259" key="6">
    <source>
        <dbReference type="PROSITE" id="PS51005"/>
    </source>
</evidence>
<evidence type="ECO:0000256" key="1">
    <source>
        <dbReference type="ARBA" id="ARBA00004123"/>
    </source>
</evidence>
<dbReference type="SUPFAM" id="SSF101941">
    <property type="entry name" value="NAC domain"/>
    <property type="match status" value="1"/>
</dbReference>
<comment type="subcellular location">
    <subcellularLocation>
        <location evidence="1">Nucleus</location>
    </subcellularLocation>
</comment>
<dbReference type="GO" id="GO:0005634">
    <property type="term" value="C:nucleus"/>
    <property type="evidence" value="ECO:0007669"/>
    <property type="project" value="UniProtKB-SubCell"/>
</dbReference>
<dbReference type="PANTHER" id="PTHR31744:SF233">
    <property type="entry name" value="NAC DOMAIN-CONTAINING PROTEIN 72-LIKE"/>
    <property type="match status" value="1"/>
</dbReference>
<name>A0A2U1P783_ARTAN</name>
<dbReference type="Pfam" id="PF02365">
    <property type="entry name" value="NAM"/>
    <property type="match status" value="1"/>
</dbReference>
<sequence>MRSPTKHVTKIVRDAEAELNLPPGFRFHPTDEELIVHYLSHKSRSMSANASVASPPSIIADVDLYKHEPWDLPEMALFGAKEWYFFTPRDRKYPNGSRPNRVTRNGYWKATGADKPIKSKSDPKVTVGIKKALVFYAGKGTKGIKTNWIMHEYRHTAPFKLDDWVLCRLYNKKNNPKEMIILQEDNSIRQSRPDLHPTSLLDEVHSENSISNNSDSFGSFEYSDGEFGGTIDSDFMFLGDLEPEHSTITKDTRDQCDNGLTESLMQKVELDDENNWLDGLSLEDLHHCLEAMPTSHDIYGMPMNYNLNQQYFSTSIRY</sequence>
<dbReference type="AlphaFoldDB" id="A0A2U1P783"/>
<keyword evidence="3" id="KW-0238">DNA-binding</keyword>
<dbReference type="PROSITE" id="PS51005">
    <property type="entry name" value="NAC"/>
    <property type="match status" value="1"/>
</dbReference>
<evidence type="ECO:0000256" key="2">
    <source>
        <dbReference type="ARBA" id="ARBA00023015"/>
    </source>
</evidence>
<feature type="domain" description="NAC" evidence="6">
    <location>
        <begin position="21"/>
        <end position="172"/>
    </location>
</feature>
<comment type="caution">
    <text evidence="7">The sequence shown here is derived from an EMBL/GenBank/DDBJ whole genome shotgun (WGS) entry which is preliminary data.</text>
</comment>
<dbReference type="STRING" id="35608.A0A2U1P783"/>
<dbReference type="EMBL" id="PKPP01001569">
    <property type="protein sequence ID" value="PWA81608.1"/>
    <property type="molecule type" value="Genomic_DNA"/>
</dbReference>
<keyword evidence="4" id="KW-0804">Transcription</keyword>
<dbReference type="PANTHER" id="PTHR31744">
    <property type="entry name" value="PROTEIN CUP-SHAPED COTYLEDON 2-RELATED"/>
    <property type="match status" value="1"/>
</dbReference>
<keyword evidence="8" id="KW-1185">Reference proteome</keyword>
<evidence type="ECO:0000256" key="5">
    <source>
        <dbReference type="ARBA" id="ARBA00023242"/>
    </source>
</evidence>
<dbReference type="Proteomes" id="UP000245207">
    <property type="component" value="Unassembled WGS sequence"/>
</dbReference>